<keyword evidence="2" id="KW-0813">Transport</keyword>
<evidence type="ECO:0000259" key="5">
    <source>
        <dbReference type="PROSITE" id="PS50893"/>
    </source>
</evidence>
<dbReference type="EMBL" id="FPCH01000003">
    <property type="protein sequence ID" value="SFV36807.1"/>
    <property type="molecule type" value="Genomic_DNA"/>
</dbReference>
<sequence>MSQISIKNVWKEYGDVTVLERLDFEIQSGEFCVLVGPSGCGKTTFLRLLLSMEPITRGEILIDGVRIASEPARDRGIVFQRYSVFPHLTVLGNAMLGVELAEAKFSGHLFGGKRGRARNAATEILGRVGLGHVLNHYPAQLSGGMQQRLAIAQALLCQPKILLLDEAFGALDPPTKAQIHSLMLELWKDRGMTVFMVTHDLDEGFSLGTRVIEFGKVRRDPQAPDAFGATLVRDVDLRGQTDKERHQSLASWERNTKSPSVVDMLQRGRN</sequence>
<name>A0A1I7NQ44_9HYPH</name>
<dbReference type="PANTHER" id="PTHR42781">
    <property type="entry name" value="SPERMIDINE/PUTRESCINE IMPORT ATP-BINDING PROTEIN POTA"/>
    <property type="match status" value="1"/>
</dbReference>
<organism evidence="6 7">
    <name type="scientific">Hyphomicrobium facile</name>
    <dbReference type="NCBI Taxonomy" id="51670"/>
    <lineage>
        <taxon>Bacteria</taxon>
        <taxon>Pseudomonadati</taxon>
        <taxon>Pseudomonadota</taxon>
        <taxon>Alphaproteobacteria</taxon>
        <taxon>Hyphomicrobiales</taxon>
        <taxon>Hyphomicrobiaceae</taxon>
        <taxon>Hyphomicrobium</taxon>
    </lineage>
</organism>
<reference evidence="7" key="1">
    <citation type="submission" date="2016-10" db="EMBL/GenBank/DDBJ databases">
        <authorList>
            <person name="Varghese N."/>
            <person name="Submissions S."/>
        </authorList>
    </citation>
    <scope>NUCLEOTIDE SEQUENCE [LARGE SCALE GENOMIC DNA]</scope>
    <source>
        <strain evidence="7">DSM 1565</strain>
    </source>
</reference>
<gene>
    <name evidence="6" type="ORF">SAMN04488557_2789</name>
</gene>
<dbReference type="PROSITE" id="PS50893">
    <property type="entry name" value="ABC_TRANSPORTER_2"/>
    <property type="match status" value="1"/>
</dbReference>
<protein>
    <submittedName>
        <fullName evidence="6">NitT/TauT family transport system ATP-binding protein</fullName>
    </submittedName>
</protein>
<dbReference type="STRING" id="51670.SAMN04488557_2789"/>
<evidence type="ECO:0000256" key="3">
    <source>
        <dbReference type="ARBA" id="ARBA00022741"/>
    </source>
</evidence>
<dbReference type="InterPro" id="IPR003439">
    <property type="entry name" value="ABC_transporter-like_ATP-bd"/>
</dbReference>
<dbReference type="InterPro" id="IPR027417">
    <property type="entry name" value="P-loop_NTPase"/>
</dbReference>
<proteinExistence type="inferred from homology"/>
<dbReference type="OrthoDB" id="8438829at2"/>
<keyword evidence="3" id="KW-0547">Nucleotide-binding</keyword>
<evidence type="ECO:0000256" key="2">
    <source>
        <dbReference type="ARBA" id="ARBA00022448"/>
    </source>
</evidence>
<evidence type="ECO:0000313" key="6">
    <source>
        <dbReference type="EMBL" id="SFV36807.1"/>
    </source>
</evidence>
<dbReference type="SMART" id="SM00382">
    <property type="entry name" value="AAA"/>
    <property type="match status" value="1"/>
</dbReference>
<feature type="domain" description="ABC transporter" evidence="5">
    <location>
        <begin position="4"/>
        <end position="239"/>
    </location>
</feature>
<dbReference type="GO" id="GO:0005524">
    <property type="term" value="F:ATP binding"/>
    <property type="evidence" value="ECO:0007669"/>
    <property type="project" value="UniProtKB-KW"/>
</dbReference>
<dbReference type="GO" id="GO:0016887">
    <property type="term" value="F:ATP hydrolysis activity"/>
    <property type="evidence" value="ECO:0007669"/>
    <property type="project" value="InterPro"/>
</dbReference>
<keyword evidence="7" id="KW-1185">Reference proteome</keyword>
<dbReference type="InterPro" id="IPR050093">
    <property type="entry name" value="ABC_SmlMolc_Importer"/>
</dbReference>
<dbReference type="Gene3D" id="3.40.50.300">
    <property type="entry name" value="P-loop containing nucleotide triphosphate hydrolases"/>
    <property type="match status" value="1"/>
</dbReference>
<keyword evidence="4 6" id="KW-0067">ATP-binding</keyword>
<evidence type="ECO:0000256" key="4">
    <source>
        <dbReference type="ARBA" id="ARBA00022840"/>
    </source>
</evidence>
<dbReference type="Proteomes" id="UP000199423">
    <property type="component" value="Unassembled WGS sequence"/>
</dbReference>
<dbReference type="Pfam" id="PF00005">
    <property type="entry name" value="ABC_tran"/>
    <property type="match status" value="1"/>
</dbReference>
<evidence type="ECO:0000313" key="7">
    <source>
        <dbReference type="Proteomes" id="UP000199423"/>
    </source>
</evidence>
<dbReference type="InterPro" id="IPR003593">
    <property type="entry name" value="AAA+_ATPase"/>
</dbReference>
<evidence type="ECO:0000256" key="1">
    <source>
        <dbReference type="ARBA" id="ARBA00005417"/>
    </source>
</evidence>
<dbReference type="CDD" id="cd03293">
    <property type="entry name" value="ABC_NrtD_SsuB_transporters"/>
    <property type="match status" value="1"/>
</dbReference>
<comment type="similarity">
    <text evidence="1">Belongs to the ABC transporter superfamily.</text>
</comment>
<dbReference type="PROSITE" id="PS00211">
    <property type="entry name" value="ABC_TRANSPORTER_1"/>
    <property type="match status" value="1"/>
</dbReference>
<dbReference type="PANTHER" id="PTHR42781:SF8">
    <property type="entry name" value="BICARBONATE TRANSPORT ATP-BINDING PROTEIN CMPC"/>
    <property type="match status" value="1"/>
</dbReference>
<dbReference type="InterPro" id="IPR017871">
    <property type="entry name" value="ABC_transporter-like_CS"/>
</dbReference>
<dbReference type="AlphaFoldDB" id="A0A1I7NQ44"/>
<accession>A0A1I7NQ44</accession>
<dbReference type="RefSeq" id="WP_092869096.1">
    <property type="nucleotide sequence ID" value="NZ_FPCH01000003.1"/>
</dbReference>
<dbReference type="SUPFAM" id="SSF52540">
    <property type="entry name" value="P-loop containing nucleoside triphosphate hydrolases"/>
    <property type="match status" value="1"/>
</dbReference>